<name>A0A9P8AME1_9AGAR</name>
<evidence type="ECO:0000313" key="3">
    <source>
        <dbReference type="EMBL" id="KAG7440644.1"/>
    </source>
</evidence>
<dbReference type="InterPro" id="IPR027417">
    <property type="entry name" value="P-loop_NTPase"/>
</dbReference>
<sequence>MPYDESDSDKFHIIEDVELKWILFTDVTRVYLMLTTGDKFVYKTDTVRFLSPPSGSKASWSPRMPLGPLSPSTMVVLKLYTPRKFPLLFHRLLGSAEIPITEIFDENRDDEPLLLFGPTSVRPMPTVSLKIAYSSDQEKVAKLIVKDAKKPKERVNRHSALLNGVSAVKKMIDILTEAHPAAKVAWSIISMGIDILRYQIDMDQLVVDLHAIMLQAYEQASNNEVLLHINNLRPIYNALFEQTIQCAKFIESYAKKSFTGRIINRNISGDIKRIQQKFDDLIKELHLEISKEAFVAELAEHKHQQIKTTLRMLEPPMAVKFGPKSTCLQGTRLRVIEEVMTWIERCDGGTLWCKGMAGTGKSSLMGTLYEQLVIRSGSRSRLGAFIRCDGKEFANASKLITTIAYSLCIFDDDVASAISHAVQKFRWVSAAVPPSSIRNQFRVLLQEPLGSVSDALKEHPVVVIIDALDECSEISRDMLGILAEGFGSMLPFMRLIVSSRPIESITRVFQTQKTMAVITLDTSSEDVIRDIRLYVDVQLNAIYKDPLLKNDAGAFQNICESQSAVELLSERANGLFIWAVTVCSFLAEFPCESRLRGLLNAETSQITLYSLTALYRTALRVMVSDKLEKDKDIRCCIRGVLGALVVVPGQITIQMLDDLVFLPGDPSAEVVLAKLGSIIRVSPQGKLQVIHQSLYDFLTDETQCGEEWRIDVEEQRRKLLHAIKNLPNTSQGGSDYARLHRELSQGTF</sequence>
<dbReference type="OrthoDB" id="2926278at2759"/>
<dbReference type="EMBL" id="MU250568">
    <property type="protein sequence ID" value="KAG7440644.1"/>
    <property type="molecule type" value="Genomic_DNA"/>
</dbReference>
<keyword evidence="1" id="KW-0677">Repeat</keyword>
<keyword evidence="4" id="KW-1185">Reference proteome</keyword>
<accession>A0A9P8AME1</accession>
<dbReference type="SUPFAM" id="SSF52540">
    <property type="entry name" value="P-loop containing nucleoside triphosphate hydrolases"/>
    <property type="match status" value="1"/>
</dbReference>
<dbReference type="PANTHER" id="PTHR10039">
    <property type="entry name" value="AMELOGENIN"/>
    <property type="match status" value="1"/>
</dbReference>
<feature type="domain" description="Nephrocystin 3-like N-terminal" evidence="2">
    <location>
        <begin position="337"/>
        <end position="500"/>
    </location>
</feature>
<dbReference type="PANTHER" id="PTHR10039:SF14">
    <property type="entry name" value="NACHT DOMAIN-CONTAINING PROTEIN"/>
    <property type="match status" value="1"/>
</dbReference>
<evidence type="ECO:0000259" key="2">
    <source>
        <dbReference type="Pfam" id="PF24883"/>
    </source>
</evidence>
<dbReference type="GeneID" id="66109697"/>
<dbReference type="Proteomes" id="UP000812287">
    <property type="component" value="Unassembled WGS sequence"/>
</dbReference>
<organism evidence="3 4">
    <name type="scientific">Guyanagaster necrorhizus</name>
    <dbReference type="NCBI Taxonomy" id="856835"/>
    <lineage>
        <taxon>Eukaryota</taxon>
        <taxon>Fungi</taxon>
        <taxon>Dikarya</taxon>
        <taxon>Basidiomycota</taxon>
        <taxon>Agaricomycotina</taxon>
        <taxon>Agaricomycetes</taxon>
        <taxon>Agaricomycetidae</taxon>
        <taxon>Agaricales</taxon>
        <taxon>Marasmiineae</taxon>
        <taxon>Physalacriaceae</taxon>
        <taxon>Guyanagaster</taxon>
    </lineage>
</organism>
<dbReference type="Pfam" id="PF24883">
    <property type="entry name" value="NPHP3_N"/>
    <property type="match status" value="1"/>
</dbReference>
<gene>
    <name evidence="3" type="ORF">BT62DRAFT_937791</name>
</gene>
<reference evidence="3" key="1">
    <citation type="submission" date="2020-11" db="EMBL/GenBank/DDBJ databases">
        <title>Adaptations for nitrogen fixation in a non-lichenized fungal sporocarp promotes dispersal by wood-feeding termites.</title>
        <authorList>
            <consortium name="DOE Joint Genome Institute"/>
            <person name="Koch R.A."/>
            <person name="Yoon G."/>
            <person name="Arayal U."/>
            <person name="Lail K."/>
            <person name="Amirebrahimi M."/>
            <person name="Labutti K."/>
            <person name="Lipzen A."/>
            <person name="Riley R."/>
            <person name="Barry K."/>
            <person name="Henrissat B."/>
            <person name="Grigoriev I.V."/>
            <person name="Herr J.R."/>
            <person name="Aime M.C."/>
        </authorList>
    </citation>
    <scope>NUCLEOTIDE SEQUENCE</scope>
    <source>
        <strain evidence="3">MCA 3950</strain>
    </source>
</reference>
<evidence type="ECO:0000313" key="4">
    <source>
        <dbReference type="Proteomes" id="UP000812287"/>
    </source>
</evidence>
<proteinExistence type="predicted"/>
<dbReference type="RefSeq" id="XP_043034144.1">
    <property type="nucleotide sequence ID" value="XM_043187400.1"/>
</dbReference>
<protein>
    <recommendedName>
        <fullName evidence="2">Nephrocystin 3-like N-terminal domain-containing protein</fullName>
    </recommendedName>
</protein>
<evidence type="ECO:0000256" key="1">
    <source>
        <dbReference type="ARBA" id="ARBA00022737"/>
    </source>
</evidence>
<dbReference type="Gene3D" id="3.40.50.300">
    <property type="entry name" value="P-loop containing nucleotide triphosphate hydrolases"/>
    <property type="match status" value="1"/>
</dbReference>
<dbReference type="AlphaFoldDB" id="A0A9P8AME1"/>
<dbReference type="InterPro" id="IPR056884">
    <property type="entry name" value="NPHP3-like_N"/>
</dbReference>
<comment type="caution">
    <text evidence="3">The sequence shown here is derived from an EMBL/GenBank/DDBJ whole genome shotgun (WGS) entry which is preliminary data.</text>
</comment>